<accession>A0A6J5QCQ6</accession>
<sequence length="153" mass="16362">MITNGDYFGSKPHTEAQEDAAQELLDRVNALIDEAESEGVHVRQNCPNTGTEISGSKGGSGDGGFRLPTATTGAARSSHKVLPEEAPEGAGVDVYDPANALDDWITSKNLDTAGTSNSVLEKHGLYREHPHDTPHWCHLTTRPVSTGVRTFNP</sequence>
<reference evidence="2" key="1">
    <citation type="submission" date="2020-05" db="EMBL/GenBank/DDBJ databases">
        <authorList>
            <person name="Chiriac C."/>
            <person name="Salcher M."/>
            <person name="Ghai R."/>
            <person name="Kavagutti S V."/>
        </authorList>
    </citation>
    <scope>NUCLEOTIDE SEQUENCE</scope>
</reference>
<organism evidence="2">
    <name type="scientific">uncultured Caudovirales phage</name>
    <dbReference type="NCBI Taxonomy" id="2100421"/>
    <lineage>
        <taxon>Viruses</taxon>
        <taxon>Duplodnaviria</taxon>
        <taxon>Heunggongvirae</taxon>
        <taxon>Uroviricota</taxon>
        <taxon>Caudoviricetes</taxon>
        <taxon>Peduoviridae</taxon>
        <taxon>Maltschvirus</taxon>
        <taxon>Maltschvirus maltsch</taxon>
    </lineage>
</organism>
<evidence type="ECO:0000256" key="1">
    <source>
        <dbReference type="SAM" id="MobiDB-lite"/>
    </source>
</evidence>
<feature type="region of interest" description="Disordered" evidence="1">
    <location>
        <begin position="44"/>
        <end position="94"/>
    </location>
</feature>
<protein>
    <submittedName>
        <fullName evidence="2">Uncharacterized protein</fullName>
    </submittedName>
</protein>
<name>A0A6J5QCQ6_9CAUD</name>
<gene>
    <name evidence="2" type="ORF">UFOVP1040_32</name>
</gene>
<evidence type="ECO:0000313" key="2">
    <source>
        <dbReference type="EMBL" id="CAB4180146.1"/>
    </source>
</evidence>
<dbReference type="EMBL" id="LR796994">
    <property type="protein sequence ID" value="CAB4180146.1"/>
    <property type="molecule type" value="Genomic_DNA"/>
</dbReference>
<proteinExistence type="predicted"/>